<reference evidence="3" key="1">
    <citation type="submission" date="2020-08" db="EMBL/GenBank/DDBJ databases">
        <title>Genome public.</title>
        <authorList>
            <person name="Liu C."/>
            <person name="Sun Q."/>
        </authorList>
    </citation>
    <scope>NUCLEOTIDE SEQUENCE</scope>
    <source>
        <strain evidence="3">BX1005</strain>
    </source>
</reference>
<evidence type="ECO:0000313" key="3">
    <source>
        <dbReference type="EMBL" id="MBC5714194.1"/>
    </source>
</evidence>
<dbReference type="PANTHER" id="PTHR43567:SF5">
    <property type="entry name" value="HYPOTHETICAL CYTOSOLIC PROTEIN"/>
    <property type="match status" value="1"/>
</dbReference>
<dbReference type="AlphaFoldDB" id="A0A923LNK8"/>
<proteinExistence type="inferred from homology"/>
<dbReference type="InterPro" id="IPR052174">
    <property type="entry name" value="Flavoredoxin"/>
</dbReference>
<keyword evidence="4" id="KW-1185">Reference proteome</keyword>
<dbReference type="GO" id="GO:0016646">
    <property type="term" value="F:oxidoreductase activity, acting on the CH-NH group of donors, NAD or NADP as acceptor"/>
    <property type="evidence" value="ECO:0007669"/>
    <property type="project" value="UniProtKB-ARBA"/>
</dbReference>
<dbReference type="GO" id="GO:0010181">
    <property type="term" value="F:FMN binding"/>
    <property type="evidence" value="ECO:0007669"/>
    <property type="project" value="InterPro"/>
</dbReference>
<evidence type="ECO:0000256" key="1">
    <source>
        <dbReference type="ARBA" id="ARBA00038054"/>
    </source>
</evidence>
<dbReference type="SUPFAM" id="SSF50475">
    <property type="entry name" value="FMN-binding split barrel"/>
    <property type="match status" value="1"/>
</dbReference>
<dbReference type="EMBL" id="JACOPH010000005">
    <property type="protein sequence ID" value="MBC5714194.1"/>
    <property type="molecule type" value="Genomic_DNA"/>
</dbReference>
<gene>
    <name evidence="3" type="ORF">H8S17_08235</name>
</gene>
<feature type="domain" description="Flavin reductase like" evidence="2">
    <location>
        <begin position="19"/>
        <end position="166"/>
    </location>
</feature>
<dbReference type="InterPro" id="IPR012349">
    <property type="entry name" value="Split_barrel_FMN-bd"/>
</dbReference>
<dbReference type="InterPro" id="IPR002563">
    <property type="entry name" value="Flavin_Rdtase-like_dom"/>
</dbReference>
<dbReference type="RefSeq" id="WP_186866929.1">
    <property type="nucleotide sequence ID" value="NZ_JACOPH010000005.1"/>
</dbReference>
<accession>A0A923LNK8</accession>
<dbReference type="Pfam" id="PF01613">
    <property type="entry name" value="Flavin_Reduct"/>
    <property type="match status" value="1"/>
</dbReference>
<dbReference type="PANTHER" id="PTHR43567">
    <property type="entry name" value="FLAVOREDOXIN-RELATED-RELATED"/>
    <property type="match status" value="1"/>
</dbReference>
<comment type="caution">
    <text evidence="3">The sequence shown here is derived from an EMBL/GenBank/DDBJ whole genome shotgun (WGS) entry which is preliminary data.</text>
</comment>
<protein>
    <submittedName>
        <fullName evidence="3">Flavin reductase family protein</fullName>
    </submittedName>
</protein>
<dbReference type="Gene3D" id="2.30.110.10">
    <property type="entry name" value="Electron Transport, Fmn-binding Protein, Chain A"/>
    <property type="match status" value="1"/>
</dbReference>
<evidence type="ECO:0000259" key="2">
    <source>
        <dbReference type="Pfam" id="PF01613"/>
    </source>
</evidence>
<organism evidence="3 4">
    <name type="scientific">Roseburia zhanii</name>
    <dbReference type="NCBI Taxonomy" id="2763064"/>
    <lineage>
        <taxon>Bacteria</taxon>
        <taxon>Bacillati</taxon>
        <taxon>Bacillota</taxon>
        <taxon>Clostridia</taxon>
        <taxon>Lachnospirales</taxon>
        <taxon>Lachnospiraceae</taxon>
        <taxon>Roseburia</taxon>
    </lineage>
</organism>
<dbReference type="Proteomes" id="UP000606720">
    <property type="component" value="Unassembled WGS sequence"/>
</dbReference>
<evidence type="ECO:0000313" key="4">
    <source>
        <dbReference type="Proteomes" id="UP000606720"/>
    </source>
</evidence>
<name>A0A923LNK8_9FIRM</name>
<sequence length="169" mass="19189">MHTFQPYPIDMLELNPFTRIGTDWAVLSAGKGEKINAMTVSWGGLGVLWGKNVGFIFVRDSRYTKEFIDHGDTFSLTFFPKDFHKTPLKYLGSVSGRDENKIAAAHLGIDYADGIPYIDDGNFVITFRKLSTTRITADDFIDPTIDDTFYKDKDYHTMYVGEILQVLAR</sequence>
<comment type="similarity">
    <text evidence="1">Belongs to the flavoredoxin family.</text>
</comment>